<dbReference type="SUPFAM" id="SSF46689">
    <property type="entry name" value="Homeodomain-like"/>
    <property type="match status" value="1"/>
</dbReference>
<evidence type="ECO:0000313" key="5">
    <source>
        <dbReference type="EMBL" id="MDF3842995.1"/>
    </source>
</evidence>
<dbReference type="EMBL" id="JARJLR010000246">
    <property type="protein sequence ID" value="MDF3842995.1"/>
    <property type="molecule type" value="Genomic_DNA"/>
</dbReference>
<accession>A0AAW6P8K6</accession>
<proteinExistence type="predicted"/>
<dbReference type="InterPro" id="IPR001647">
    <property type="entry name" value="HTH_TetR"/>
</dbReference>
<dbReference type="InterPro" id="IPR009057">
    <property type="entry name" value="Homeodomain-like_sf"/>
</dbReference>
<feature type="region of interest" description="Disordered" evidence="3">
    <location>
        <begin position="1"/>
        <end position="27"/>
    </location>
</feature>
<protein>
    <submittedName>
        <fullName evidence="5">TetR/AcrR family transcriptional regulator</fullName>
    </submittedName>
</protein>
<dbReference type="Gene3D" id="1.10.357.10">
    <property type="entry name" value="Tetracycline Repressor, domain 2"/>
    <property type="match status" value="1"/>
</dbReference>
<gene>
    <name evidence="5" type="ORF">P3W55_14885</name>
</gene>
<comment type="caution">
    <text evidence="5">The sequence shown here is derived from an EMBL/GenBank/DDBJ whole genome shotgun (WGS) entry which is preliminary data.</text>
</comment>
<dbReference type="GO" id="GO:0003677">
    <property type="term" value="F:DNA binding"/>
    <property type="evidence" value="ECO:0007669"/>
    <property type="project" value="UniProtKB-UniRule"/>
</dbReference>
<evidence type="ECO:0000313" key="6">
    <source>
        <dbReference type="Proteomes" id="UP001220662"/>
    </source>
</evidence>
<feature type="domain" description="HTH tetR-type" evidence="4">
    <location>
        <begin position="33"/>
        <end position="93"/>
    </location>
</feature>
<dbReference type="RefSeq" id="WP_276214849.1">
    <property type="nucleotide sequence ID" value="NZ_JARJLR010000246.1"/>
</dbReference>
<feature type="DNA-binding region" description="H-T-H motif" evidence="2">
    <location>
        <begin position="56"/>
        <end position="75"/>
    </location>
</feature>
<organism evidence="5 6">
    <name type="scientific">Pseudomonas citronellolis</name>
    <dbReference type="NCBI Taxonomy" id="53408"/>
    <lineage>
        <taxon>Bacteria</taxon>
        <taxon>Pseudomonadati</taxon>
        <taxon>Pseudomonadota</taxon>
        <taxon>Gammaproteobacteria</taxon>
        <taxon>Pseudomonadales</taxon>
        <taxon>Pseudomonadaceae</taxon>
        <taxon>Pseudomonas</taxon>
    </lineage>
</organism>
<name>A0AAW6P8K6_9PSED</name>
<sequence length="235" mass="26759">MSRRTDSGFAHERSSAADADLAQRKRPRQARSVAMVEALKQAAARILDEEGREALSLSRLSEYAGVSVSSIYEYFPTLEALISTIFDDRCAQQQARLLDAIHELPAESTLYDGLLLILRCFLQLRREQWAFDQRFNARYLQHHELQRLETPPSQSLDQARVTRALMQRFAADMRVQDAEKTIFLAYHSMPALTRVIALERPEYLEQDDTAEMLARMLHALLGRPDVSHAAGPCKT</sequence>
<evidence type="ECO:0000256" key="3">
    <source>
        <dbReference type="SAM" id="MobiDB-lite"/>
    </source>
</evidence>
<dbReference type="PROSITE" id="PS50977">
    <property type="entry name" value="HTH_TETR_2"/>
    <property type="match status" value="1"/>
</dbReference>
<dbReference type="Pfam" id="PF00440">
    <property type="entry name" value="TetR_N"/>
    <property type="match status" value="1"/>
</dbReference>
<evidence type="ECO:0000256" key="2">
    <source>
        <dbReference type="PROSITE-ProRule" id="PRU00335"/>
    </source>
</evidence>
<dbReference type="Proteomes" id="UP001220662">
    <property type="component" value="Unassembled WGS sequence"/>
</dbReference>
<feature type="compositionally biased region" description="Basic and acidic residues" evidence="3">
    <location>
        <begin position="1"/>
        <end position="15"/>
    </location>
</feature>
<evidence type="ECO:0000256" key="1">
    <source>
        <dbReference type="ARBA" id="ARBA00023125"/>
    </source>
</evidence>
<dbReference type="AlphaFoldDB" id="A0AAW6P8K6"/>
<keyword evidence="1 2" id="KW-0238">DNA-binding</keyword>
<reference evidence="5" key="1">
    <citation type="submission" date="2023-03" db="EMBL/GenBank/DDBJ databases">
        <title>Draft assemblies of triclosan tolerant bacteria isolated from returned activated sludge.</title>
        <authorList>
            <person name="Van Hamelsveld S."/>
        </authorList>
    </citation>
    <scope>NUCLEOTIDE SEQUENCE</scope>
    <source>
        <strain evidence="5">GW210015_S63</strain>
    </source>
</reference>
<evidence type="ECO:0000259" key="4">
    <source>
        <dbReference type="PROSITE" id="PS50977"/>
    </source>
</evidence>